<evidence type="ECO:0000256" key="1">
    <source>
        <dbReference type="SAM" id="Phobius"/>
    </source>
</evidence>
<name>A0A5C5YFM3_9BACT</name>
<keyword evidence="1" id="KW-1133">Transmembrane helix</keyword>
<keyword evidence="1" id="KW-0472">Membrane</keyword>
<evidence type="ECO:0000313" key="3">
    <source>
        <dbReference type="EMBL" id="TWT73874.1"/>
    </source>
</evidence>
<reference evidence="3 4" key="1">
    <citation type="submission" date="2019-02" db="EMBL/GenBank/DDBJ databases">
        <title>Deep-cultivation of Planctomycetes and their phenomic and genomic characterization uncovers novel biology.</title>
        <authorList>
            <person name="Wiegand S."/>
            <person name="Jogler M."/>
            <person name="Boedeker C."/>
            <person name="Pinto D."/>
            <person name="Vollmers J."/>
            <person name="Rivas-Marin E."/>
            <person name="Kohn T."/>
            <person name="Peeters S.H."/>
            <person name="Heuer A."/>
            <person name="Rast P."/>
            <person name="Oberbeckmann S."/>
            <person name="Bunk B."/>
            <person name="Jeske O."/>
            <person name="Meyerdierks A."/>
            <person name="Storesund J.E."/>
            <person name="Kallscheuer N."/>
            <person name="Luecker S."/>
            <person name="Lage O.M."/>
            <person name="Pohl T."/>
            <person name="Merkel B.J."/>
            <person name="Hornburger P."/>
            <person name="Mueller R.-W."/>
            <person name="Bruemmer F."/>
            <person name="Labrenz M."/>
            <person name="Spormann A.M."/>
            <person name="Op Den Camp H."/>
            <person name="Overmann J."/>
            <person name="Amann R."/>
            <person name="Jetten M.S.M."/>
            <person name="Mascher T."/>
            <person name="Medema M.H."/>
            <person name="Devos D.P."/>
            <person name="Kaster A.-K."/>
            <person name="Ovreas L."/>
            <person name="Rohde M."/>
            <person name="Galperin M.Y."/>
            <person name="Jogler C."/>
        </authorList>
    </citation>
    <scope>NUCLEOTIDE SEQUENCE [LARGE SCALE GENOMIC DNA]</scope>
    <source>
        <strain evidence="3 4">CA85</strain>
    </source>
</reference>
<accession>A0A5C5YFM3</accession>
<dbReference type="CDD" id="cd03392">
    <property type="entry name" value="PAP2_like_2"/>
    <property type="match status" value="1"/>
</dbReference>
<dbReference type="Gene3D" id="1.20.144.10">
    <property type="entry name" value="Phosphatidic acid phosphatase type 2/haloperoxidase"/>
    <property type="match status" value="2"/>
</dbReference>
<dbReference type="Proteomes" id="UP000318053">
    <property type="component" value="Unassembled WGS sequence"/>
</dbReference>
<dbReference type="RefSeq" id="WP_146389963.1">
    <property type="nucleotide sequence ID" value="NZ_SJPK01000002.1"/>
</dbReference>
<dbReference type="AlphaFoldDB" id="A0A5C5YFM3"/>
<evidence type="ECO:0000259" key="2">
    <source>
        <dbReference type="SMART" id="SM00014"/>
    </source>
</evidence>
<dbReference type="OrthoDB" id="9789113at2"/>
<feature type="transmembrane region" description="Helical" evidence="1">
    <location>
        <begin position="115"/>
        <end position="136"/>
    </location>
</feature>
<feature type="transmembrane region" description="Helical" evidence="1">
    <location>
        <begin position="185"/>
        <end position="207"/>
    </location>
</feature>
<dbReference type="EMBL" id="SJPK01000002">
    <property type="protein sequence ID" value="TWT73874.1"/>
    <property type="molecule type" value="Genomic_DNA"/>
</dbReference>
<evidence type="ECO:0000313" key="4">
    <source>
        <dbReference type="Proteomes" id="UP000318053"/>
    </source>
</evidence>
<dbReference type="PANTHER" id="PTHR14969">
    <property type="entry name" value="SPHINGOSINE-1-PHOSPHATE PHOSPHOHYDROLASE"/>
    <property type="match status" value="1"/>
</dbReference>
<dbReference type="SMART" id="SM00014">
    <property type="entry name" value="acidPPc"/>
    <property type="match status" value="1"/>
</dbReference>
<feature type="domain" description="Phosphatidic acid phosphatase type 2/haloperoxidase" evidence="2">
    <location>
        <begin position="113"/>
        <end position="228"/>
    </location>
</feature>
<dbReference type="PANTHER" id="PTHR14969:SF13">
    <property type="entry name" value="AT30094P"/>
    <property type="match status" value="1"/>
</dbReference>
<feature type="transmembrane region" description="Helical" evidence="1">
    <location>
        <begin position="26"/>
        <end position="45"/>
    </location>
</feature>
<feature type="transmembrane region" description="Helical" evidence="1">
    <location>
        <begin position="156"/>
        <end position="178"/>
    </location>
</feature>
<dbReference type="GO" id="GO:0050380">
    <property type="term" value="F:undecaprenyl-diphosphatase activity"/>
    <property type="evidence" value="ECO:0007669"/>
    <property type="project" value="UniProtKB-EC"/>
</dbReference>
<dbReference type="EC" id="3.6.1.27" evidence="3"/>
<feature type="transmembrane region" description="Helical" evidence="1">
    <location>
        <begin position="86"/>
        <end position="108"/>
    </location>
</feature>
<dbReference type="SUPFAM" id="SSF48317">
    <property type="entry name" value="Acid phosphatase/Vanadium-dependent haloperoxidase"/>
    <property type="match status" value="1"/>
</dbReference>
<dbReference type="InterPro" id="IPR036938">
    <property type="entry name" value="PAP2/HPO_sf"/>
</dbReference>
<dbReference type="InterPro" id="IPR000326">
    <property type="entry name" value="PAP2/HPO"/>
</dbReference>
<protein>
    <submittedName>
        <fullName evidence="3">Putative undecaprenyl-diphosphatase YbjG</fullName>
        <ecNumber evidence="3">3.6.1.27</ecNumber>
    </submittedName>
</protein>
<feature type="transmembrane region" description="Helical" evidence="1">
    <location>
        <begin position="213"/>
        <end position="231"/>
    </location>
</feature>
<organism evidence="3 4">
    <name type="scientific">Allorhodopirellula solitaria</name>
    <dbReference type="NCBI Taxonomy" id="2527987"/>
    <lineage>
        <taxon>Bacteria</taxon>
        <taxon>Pseudomonadati</taxon>
        <taxon>Planctomycetota</taxon>
        <taxon>Planctomycetia</taxon>
        <taxon>Pirellulales</taxon>
        <taxon>Pirellulaceae</taxon>
        <taxon>Allorhodopirellula</taxon>
    </lineage>
</organism>
<proteinExistence type="predicted"/>
<sequence length="245" mass="27030">MNTSTPPPRSNWLRRFVRFLWGREPIVLFGLLIVLLGTWGFVAIADEVLEGDTQSFDRWAVRSLRQADDPALPIGPLWLAEVGRDLTALGGISVLLLAILAAAGFLAIHRAYRMLAVLLVSTLGGMTASLLMKQFFDRPRPDIVPHLSHVYTNSFPSGHSMMSAVVYLTLAALVAPVLRHFWVRFYVITVAVVLTVLVGVSRVYMGVHYPTDVLAGWAAGLVWALICWLVARAIPHSQAKKQPLP</sequence>
<gene>
    <name evidence="3" type="primary">ybjG</name>
    <name evidence="3" type="ORF">CA85_07560</name>
</gene>
<comment type="caution">
    <text evidence="3">The sequence shown here is derived from an EMBL/GenBank/DDBJ whole genome shotgun (WGS) entry which is preliminary data.</text>
</comment>
<dbReference type="Pfam" id="PF01569">
    <property type="entry name" value="PAP2"/>
    <property type="match status" value="1"/>
</dbReference>
<keyword evidence="1" id="KW-0812">Transmembrane</keyword>
<keyword evidence="4" id="KW-1185">Reference proteome</keyword>
<keyword evidence="3" id="KW-0378">Hydrolase</keyword>